<dbReference type="RefSeq" id="WP_044359800.1">
    <property type="nucleotide sequence ID" value="NZ_JXWY01000032.1"/>
</dbReference>
<evidence type="ECO:0000256" key="1">
    <source>
        <dbReference type="SAM" id="SignalP"/>
    </source>
</evidence>
<keyword evidence="4" id="KW-1185">Reference proteome</keyword>
<evidence type="ECO:0008006" key="6">
    <source>
        <dbReference type="Google" id="ProtNLM"/>
    </source>
</evidence>
<sequence>MKKLIALSLLMMVLLAACGNKLDGTYEGKNDRMDTQLKLDTKSDKATLSMTFNESGVKANVSFDGTIDQENEHIVFDIDGEKHETSYTVKGDKLILEAPKGEEGDLEFTKVD</sequence>
<reference evidence="2 4" key="1">
    <citation type="submission" date="2015-01" db="EMBL/GenBank/DDBJ databases">
        <authorList>
            <person name="Guo J."/>
        </authorList>
    </citation>
    <scope>NUCLEOTIDE SEQUENCE [LARGE SCALE GENOMIC DNA]</scope>
    <source>
        <strain evidence="2 4">DSM 22147</strain>
    </source>
</reference>
<dbReference type="Proteomes" id="UP000032366">
    <property type="component" value="Unassembled WGS sequence"/>
</dbReference>
<reference evidence="3 5" key="2">
    <citation type="submission" date="2018-06" db="EMBL/GenBank/DDBJ databases">
        <authorList>
            <consortium name="Pathogen Informatics"/>
            <person name="Doyle S."/>
        </authorList>
    </citation>
    <scope>NUCLEOTIDE SEQUENCE [LARGE SCALE GENOMIC DNA]</scope>
    <source>
        <strain evidence="3 5">NCTC13832</strain>
    </source>
</reference>
<evidence type="ECO:0000313" key="3">
    <source>
        <dbReference type="EMBL" id="SUM57188.1"/>
    </source>
</evidence>
<dbReference type="AlphaFoldDB" id="A0A0D6XQZ4"/>
<evidence type="ECO:0000313" key="5">
    <source>
        <dbReference type="Proteomes" id="UP000254100"/>
    </source>
</evidence>
<feature type="signal peptide" evidence="1">
    <location>
        <begin position="1"/>
        <end position="16"/>
    </location>
</feature>
<dbReference type="EMBL" id="JXWY01000032">
    <property type="protein sequence ID" value="KIX91012.1"/>
    <property type="molecule type" value="Genomic_DNA"/>
</dbReference>
<keyword evidence="1" id="KW-0732">Signal</keyword>
<accession>A0A0D6XQZ4</accession>
<gene>
    <name evidence="3" type="ORF">NCTC13832_00859</name>
    <name evidence="2" type="ORF">TP70_04650</name>
</gene>
<proteinExistence type="predicted"/>
<dbReference type="Proteomes" id="UP000254100">
    <property type="component" value="Unassembled WGS sequence"/>
</dbReference>
<dbReference type="PROSITE" id="PS51257">
    <property type="entry name" value="PROKAR_LIPOPROTEIN"/>
    <property type="match status" value="1"/>
</dbReference>
<dbReference type="OrthoDB" id="2414315at2"/>
<dbReference type="EMBL" id="UHDT01000001">
    <property type="protein sequence ID" value="SUM57188.1"/>
    <property type="molecule type" value="Genomic_DNA"/>
</dbReference>
<feature type="chain" id="PRO_5043119642" description="Lipoprotein" evidence="1">
    <location>
        <begin position="17"/>
        <end position="112"/>
    </location>
</feature>
<organism evidence="3 5">
    <name type="scientific">Staphylococcus microti</name>
    <dbReference type="NCBI Taxonomy" id="569857"/>
    <lineage>
        <taxon>Bacteria</taxon>
        <taxon>Bacillati</taxon>
        <taxon>Bacillota</taxon>
        <taxon>Bacilli</taxon>
        <taxon>Bacillales</taxon>
        <taxon>Staphylococcaceae</taxon>
        <taxon>Staphylococcus</taxon>
    </lineage>
</organism>
<protein>
    <recommendedName>
        <fullName evidence="6">Lipoprotein</fullName>
    </recommendedName>
</protein>
<name>A0A0D6XQZ4_9STAP</name>
<evidence type="ECO:0000313" key="2">
    <source>
        <dbReference type="EMBL" id="KIX91012.1"/>
    </source>
</evidence>
<evidence type="ECO:0000313" key="4">
    <source>
        <dbReference type="Proteomes" id="UP000032366"/>
    </source>
</evidence>